<feature type="transmembrane region" description="Helical" evidence="7">
    <location>
        <begin position="95"/>
        <end position="117"/>
    </location>
</feature>
<feature type="transmembrane region" description="Helical" evidence="7">
    <location>
        <begin position="271"/>
        <end position="289"/>
    </location>
</feature>
<evidence type="ECO:0000256" key="7">
    <source>
        <dbReference type="SAM" id="Phobius"/>
    </source>
</evidence>
<reference evidence="10 12" key="2">
    <citation type="submission" date="2013-03" db="EMBL/GenBank/DDBJ databases">
        <title>The Genome Sequence of Enterococcus gilvus ATCC BAA-350 (PacBio/Illumina hybrid assembly).</title>
        <authorList>
            <consortium name="The Broad Institute Genomics Platform"/>
            <consortium name="The Broad Institute Genome Sequencing Center for Infectious Disease"/>
            <person name="Earl A."/>
            <person name="Russ C."/>
            <person name="Gilmore M."/>
            <person name="Surin D."/>
            <person name="Walker B."/>
            <person name="Young S."/>
            <person name="Zeng Q."/>
            <person name="Gargeya S."/>
            <person name="Fitzgerald M."/>
            <person name="Haas B."/>
            <person name="Abouelleil A."/>
            <person name="Allen A.W."/>
            <person name="Alvarado L."/>
            <person name="Arachchi H.M."/>
            <person name="Berlin A.M."/>
            <person name="Chapman S.B."/>
            <person name="Gainer-Dewar J."/>
            <person name="Goldberg J."/>
            <person name="Griggs A."/>
            <person name="Gujja S."/>
            <person name="Hansen M."/>
            <person name="Howarth C."/>
            <person name="Imamovic A."/>
            <person name="Ireland A."/>
            <person name="Larimer J."/>
            <person name="McCowan C."/>
            <person name="Murphy C."/>
            <person name="Pearson M."/>
            <person name="Poon T.W."/>
            <person name="Priest M."/>
            <person name="Roberts A."/>
            <person name="Saif S."/>
            <person name="Shea T."/>
            <person name="Sisk P."/>
            <person name="Sykes S."/>
            <person name="Wortman J."/>
            <person name="Nusbaum C."/>
            <person name="Birren B."/>
        </authorList>
    </citation>
    <scope>NUCLEOTIDE SEQUENCE [LARGE SCALE GENOMIC DNA]</scope>
    <source>
        <strain evidence="10 12">ATCC BAA-350</strain>
    </source>
</reference>
<keyword evidence="3" id="KW-1003">Cell membrane</keyword>
<keyword evidence="12" id="KW-1185">Reference proteome</keyword>
<dbReference type="Proteomes" id="UP000014160">
    <property type="component" value="Unassembled WGS sequence"/>
</dbReference>
<feature type="transmembrane region" description="Helical" evidence="7">
    <location>
        <begin position="124"/>
        <end position="144"/>
    </location>
</feature>
<dbReference type="PANTHER" id="PTHR32322:SF18">
    <property type="entry name" value="S-ADENOSYLMETHIONINE_S-ADENOSYLHOMOCYSTEINE TRANSPORTER"/>
    <property type="match status" value="1"/>
</dbReference>
<dbReference type="GeneID" id="301216416"/>
<dbReference type="EMBL" id="ASWH01000002">
    <property type="protein sequence ID" value="EOW79694.1"/>
    <property type="molecule type" value="Genomic_DNA"/>
</dbReference>
<dbReference type="eggNOG" id="COG0697">
    <property type="taxonomic scope" value="Bacteria"/>
</dbReference>
<evidence type="ECO:0000313" key="12">
    <source>
        <dbReference type="Proteomes" id="UP000014160"/>
    </source>
</evidence>
<evidence type="ECO:0000256" key="1">
    <source>
        <dbReference type="ARBA" id="ARBA00004651"/>
    </source>
</evidence>
<sequence>MKFKGVLLACSSGALWALSGIMCQILFEEYLVSPEWLVSVRLLSAGVLLTGLTLLQEKGRRKRKKFTPRDFVGLLLFSLIGMLGVQYTYFKAIQYSGAAIATILQFTGPIFIFLFLVANKEKRLNFFEFVLMAATFIGVFFIVMEGGTASLSLSTMGFFMGIASAVTLAFYTIQPRLLLIKYGEMRIAGLGMLIAGLAFQLIHPVWRPDFQMDRYSVGLVISIIIFGTALPFLFQLSSLRFIEASLASVLTVTEPILATILSVLLFNSQFAGMQVVGFGLVLFSVIFLTRLSDKNEQPKEERVD</sequence>
<feature type="transmembrane region" description="Helical" evidence="7">
    <location>
        <begin position="185"/>
        <end position="203"/>
    </location>
</feature>
<dbReference type="SUPFAM" id="SSF103481">
    <property type="entry name" value="Multidrug resistance efflux transporter EmrE"/>
    <property type="match status" value="2"/>
</dbReference>
<dbReference type="PANTHER" id="PTHR32322">
    <property type="entry name" value="INNER MEMBRANE TRANSPORTER"/>
    <property type="match status" value="1"/>
</dbReference>
<evidence type="ECO:0000313" key="11">
    <source>
        <dbReference type="Proteomes" id="UP000013750"/>
    </source>
</evidence>
<keyword evidence="6 7" id="KW-0472">Membrane</keyword>
<comment type="subcellular location">
    <subcellularLocation>
        <location evidence="1">Cell membrane</location>
        <topology evidence="1">Multi-pass membrane protein</topology>
    </subcellularLocation>
</comment>
<dbReference type="Pfam" id="PF00892">
    <property type="entry name" value="EamA"/>
    <property type="match status" value="2"/>
</dbReference>
<accession>R2XU44</accession>
<gene>
    <name evidence="10" type="ORF">I592_03834</name>
    <name evidence="9" type="ORF">UKC_00527</name>
</gene>
<feature type="transmembrane region" description="Helical" evidence="7">
    <location>
        <begin position="71"/>
        <end position="89"/>
    </location>
</feature>
<comment type="caution">
    <text evidence="9">The sequence shown here is derived from an EMBL/GenBank/DDBJ whole genome shotgun (WGS) entry which is preliminary data.</text>
</comment>
<organism evidence="9 11">
    <name type="scientific">Enterococcus gilvus ATCC BAA-350</name>
    <dbReference type="NCBI Taxonomy" id="1158614"/>
    <lineage>
        <taxon>Bacteria</taxon>
        <taxon>Bacillati</taxon>
        <taxon>Bacillota</taxon>
        <taxon>Bacilli</taxon>
        <taxon>Lactobacillales</taxon>
        <taxon>Enterococcaceae</taxon>
        <taxon>Enterococcus</taxon>
    </lineage>
</organism>
<dbReference type="OrthoDB" id="9810818at2"/>
<reference evidence="9 11" key="1">
    <citation type="submission" date="2013-02" db="EMBL/GenBank/DDBJ databases">
        <title>The Genome Sequence of Enterococcus gilvus ATCC BAA-350.</title>
        <authorList>
            <consortium name="The Broad Institute Genome Sequencing Platform"/>
            <consortium name="The Broad Institute Genome Sequencing Center for Infectious Disease"/>
            <person name="Earl A.M."/>
            <person name="Gilmore M.S."/>
            <person name="Lebreton F."/>
            <person name="Walker B."/>
            <person name="Young S.K."/>
            <person name="Zeng Q."/>
            <person name="Gargeya S."/>
            <person name="Fitzgerald M."/>
            <person name="Haas B."/>
            <person name="Abouelleil A."/>
            <person name="Alvarado L."/>
            <person name="Arachchi H.M."/>
            <person name="Berlin A.M."/>
            <person name="Chapman S.B."/>
            <person name="Dewar J."/>
            <person name="Goldberg J."/>
            <person name="Griggs A."/>
            <person name="Gujja S."/>
            <person name="Hansen M."/>
            <person name="Howarth C."/>
            <person name="Imamovic A."/>
            <person name="Larimer J."/>
            <person name="McCowan C."/>
            <person name="Murphy C."/>
            <person name="Neiman D."/>
            <person name="Pearson M."/>
            <person name="Priest M."/>
            <person name="Roberts A."/>
            <person name="Saif S."/>
            <person name="Shea T."/>
            <person name="Sisk P."/>
            <person name="Sykes S."/>
            <person name="Wortman J."/>
            <person name="Nusbaum C."/>
            <person name="Birren B."/>
        </authorList>
    </citation>
    <scope>NUCLEOTIDE SEQUENCE [LARGE SCALE GENOMIC DNA]</scope>
    <source>
        <strain evidence="9 11">ATCC BAA-350</strain>
    </source>
</reference>
<evidence type="ECO:0000259" key="8">
    <source>
        <dbReference type="Pfam" id="PF00892"/>
    </source>
</evidence>
<protein>
    <recommendedName>
        <fullName evidence="8">EamA domain-containing protein</fullName>
    </recommendedName>
</protein>
<dbReference type="EMBL" id="AJDQ01000003">
    <property type="protein sequence ID" value="EOI58454.1"/>
    <property type="molecule type" value="Genomic_DNA"/>
</dbReference>
<feature type="transmembrane region" description="Helical" evidence="7">
    <location>
        <begin position="36"/>
        <end position="55"/>
    </location>
</feature>
<evidence type="ECO:0000256" key="2">
    <source>
        <dbReference type="ARBA" id="ARBA00007362"/>
    </source>
</evidence>
<dbReference type="AlphaFoldDB" id="R2XU44"/>
<dbReference type="Proteomes" id="UP000013750">
    <property type="component" value="Unassembled WGS sequence"/>
</dbReference>
<evidence type="ECO:0000313" key="10">
    <source>
        <dbReference type="EMBL" id="EOW79694.1"/>
    </source>
</evidence>
<dbReference type="RefSeq" id="WP_010778976.1">
    <property type="nucleotide sequence ID" value="NZ_ASWH01000002.1"/>
</dbReference>
<feature type="transmembrane region" description="Helical" evidence="7">
    <location>
        <begin position="150"/>
        <end position="173"/>
    </location>
</feature>
<evidence type="ECO:0000313" key="9">
    <source>
        <dbReference type="EMBL" id="EOI58454.1"/>
    </source>
</evidence>
<feature type="domain" description="EamA" evidence="8">
    <location>
        <begin position="156"/>
        <end position="289"/>
    </location>
</feature>
<evidence type="ECO:0000256" key="4">
    <source>
        <dbReference type="ARBA" id="ARBA00022692"/>
    </source>
</evidence>
<feature type="transmembrane region" description="Helical" evidence="7">
    <location>
        <begin position="215"/>
        <end position="234"/>
    </location>
</feature>
<dbReference type="GO" id="GO:0005886">
    <property type="term" value="C:plasma membrane"/>
    <property type="evidence" value="ECO:0007669"/>
    <property type="project" value="UniProtKB-SubCell"/>
</dbReference>
<feature type="transmembrane region" description="Helical" evidence="7">
    <location>
        <begin position="246"/>
        <end position="265"/>
    </location>
</feature>
<dbReference type="PATRIC" id="fig|1158614.3.peg.541"/>
<proteinExistence type="inferred from homology"/>
<evidence type="ECO:0000256" key="6">
    <source>
        <dbReference type="ARBA" id="ARBA00023136"/>
    </source>
</evidence>
<dbReference type="InterPro" id="IPR050638">
    <property type="entry name" value="AA-Vitamin_Transporters"/>
</dbReference>
<name>R2XU44_9ENTE</name>
<keyword evidence="4 7" id="KW-0812">Transmembrane</keyword>
<dbReference type="HOGENOM" id="CLU_033863_19_0_9"/>
<dbReference type="InterPro" id="IPR000620">
    <property type="entry name" value="EamA_dom"/>
</dbReference>
<evidence type="ECO:0000256" key="3">
    <source>
        <dbReference type="ARBA" id="ARBA00022475"/>
    </source>
</evidence>
<keyword evidence="5 7" id="KW-1133">Transmembrane helix</keyword>
<evidence type="ECO:0000256" key="5">
    <source>
        <dbReference type="ARBA" id="ARBA00022989"/>
    </source>
</evidence>
<comment type="similarity">
    <text evidence="2">Belongs to the EamA transporter family.</text>
</comment>
<feature type="domain" description="EamA" evidence="8">
    <location>
        <begin position="4"/>
        <end position="143"/>
    </location>
</feature>
<dbReference type="InterPro" id="IPR037185">
    <property type="entry name" value="EmrE-like"/>
</dbReference>